<dbReference type="Ensembl" id="ENSMAMT00000056226.1">
    <property type="protein sequence ID" value="ENSMAMP00000036433.1"/>
    <property type="gene ID" value="ENSMAMG00000026787.1"/>
</dbReference>
<keyword evidence="2" id="KW-0472">Membrane</keyword>
<evidence type="ECO:0000256" key="2">
    <source>
        <dbReference type="SAM" id="Phobius"/>
    </source>
</evidence>
<sequence>MELIRGGCVSVILCYLLTLLWCSILYLDENVSRVKSDKTHIVPQQHSVIRVIAVVIFVIVCALAIMARYICSRKGTYQNQEVKAAQPEDGPEFPFSSEADCQSAPNENQKEYFI</sequence>
<evidence type="ECO:0000313" key="4">
    <source>
        <dbReference type="Proteomes" id="UP000261640"/>
    </source>
</evidence>
<dbReference type="InterPro" id="IPR042192">
    <property type="entry name" value="Glycophorin-C"/>
</dbReference>
<keyword evidence="2" id="KW-1133">Transmembrane helix</keyword>
<proteinExistence type="predicted"/>
<feature type="transmembrane region" description="Helical" evidence="2">
    <location>
        <begin position="7"/>
        <end position="27"/>
    </location>
</feature>
<protein>
    <submittedName>
        <fullName evidence="3">Uncharacterized protein</fullName>
    </submittedName>
</protein>
<reference evidence="3" key="2">
    <citation type="submission" date="2025-09" db="UniProtKB">
        <authorList>
            <consortium name="Ensembl"/>
        </authorList>
    </citation>
    <scope>IDENTIFICATION</scope>
</reference>
<evidence type="ECO:0000313" key="3">
    <source>
        <dbReference type="Ensembl" id="ENSMAMP00000036433.1"/>
    </source>
</evidence>
<dbReference type="GO" id="GO:0016020">
    <property type="term" value="C:membrane"/>
    <property type="evidence" value="ECO:0007669"/>
    <property type="project" value="TreeGrafter"/>
</dbReference>
<dbReference type="GeneTree" id="ENSGT00940000177342"/>
<dbReference type="PANTHER" id="PTHR47614:SF2">
    <property type="entry name" value="GLYCOPHORIN-C"/>
    <property type="match status" value="1"/>
</dbReference>
<accession>A0A7N8WJ06</accession>
<dbReference type="InParanoid" id="A0A7N8WJ06"/>
<dbReference type="FunCoup" id="A0A7N8WJ06">
    <property type="interactions" value="490"/>
</dbReference>
<dbReference type="PANTHER" id="PTHR47614">
    <property type="entry name" value="GLYCOPHORIN-C"/>
    <property type="match status" value="1"/>
</dbReference>
<evidence type="ECO:0000256" key="1">
    <source>
        <dbReference type="SAM" id="MobiDB-lite"/>
    </source>
</evidence>
<dbReference type="AlphaFoldDB" id="A0A7N8WJ06"/>
<keyword evidence="4" id="KW-1185">Reference proteome</keyword>
<dbReference type="GO" id="GO:0030863">
    <property type="term" value="C:cortical cytoskeleton"/>
    <property type="evidence" value="ECO:0007669"/>
    <property type="project" value="TreeGrafter"/>
</dbReference>
<feature type="region of interest" description="Disordered" evidence="1">
    <location>
        <begin position="82"/>
        <end position="114"/>
    </location>
</feature>
<reference evidence="3" key="1">
    <citation type="submission" date="2025-08" db="UniProtKB">
        <authorList>
            <consortium name="Ensembl"/>
        </authorList>
    </citation>
    <scope>IDENTIFICATION</scope>
</reference>
<feature type="transmembrane region" description="Helical" evidence="2">
    <location>
        <begin position="47"/>
        <end position="70"/>
    </location>
</feature>
<keyword evidence="2" id="KW-0812">Transmembrane</keyword>
<name>A0A7N8WJ06_9TELE</name>
<organism evidence="3 4">
    <name type="scientific">Mastacembelus armatus</name>
    <name type="common">zig-zag eel</name>
    <dbReference type="NCBI Taxonomy" id="205130"/>
    <lineage>
        <taxon>Eukaryota</taxon>
        <taxon>Metazoa</taxon>
        <taxon>Chordata</taxon>
        <taxon>Craniata</taxon>
        <taxon>Vertebrata</taxon>
        <taxon>Euteleostomi</taxon>
        <taxon>Actinopterygii</taxon>
        <taxon>Neopterygii</taxon>
        <taxon>Teleostei</taxon>
        <taxon>Neoteleostei</taxon>
        <taxon>Acanthomorphata</taxon>
        <taxon>Anabantaria</taxon>
        <taxon>Synbranchiformes</taxon>
        <taxon>Mastacembelidae</taxon>
        <taxon>Mastacembelus</taxon>
    </lineage>
</organism>
<dbReference type="Proteomes" id="UP000261640">
    <property type="component" value="Unplaced"/>
</dbReference>